<gene>
    <name evidence="2" type="ORF">SDC9_82191</name>
</gene>
<protein>
    <recommendedName>
        <fullName evidence="1">Glycoside-hydrolase family GH114 TIM-barrel domain-containing protein</fullName>
    </recommendedName>
</protein>
<reference evidence="2" key="1">
    <citation type="submission" date="2019-08" db="EMBL/GenBank/DDBJ databases">
        <authorList>
            <person name="Kucharzyk K."/>
            <person name="Murdoch R.W."/>
            <person name="Higgins S."/>
            <person name="Loffler F."/>
        </authorList>
    </citation>
    <scope>NUCLEOTIDE SEQUENCE</scope>
</reference>
<organism evidence="2">
    <name type="scientific">bioreactor metagenome</name>
    <dbReference type="NCBI Taxonomy" id="1076179"/>
    <lineage>
        <taxon>unclassified sequences</taxon>
        <taxon>metagenomes</taxon>
        <taxon>ecological metagenomes</taxon>
    </lineage>
</organism>
<dbReference type="SUPFAM" id="SSF51445">
    <property type="entry name" value="(Trans)glycosidases"/>
    <property type="match status" value="1"/>
</dbReference>
<name>A0A644Z5P3_9ZZZZ</name>
<dbReference type="InterPro" id="IPR013785">
    <property type="entry name" value="Aldolase_TIM"/>
</dbReference>
<comment type="caution">
    <text evidence="2">The sequence shown here is derived from an EMBL/GenBank/DDBJ whole genome shotgun (WGS) entry which is preliminary data.</text>
</comment>
<dbReference type="Pfam" id="PF03537">
    <property type="entry name" value="Glyco_hydro_114"/>
    <property type="match status" value="1"/>
</dbReference>
<dbReference type="PROSITE" id="PS51257">
    <property type="entry name" value="PROKAR_LIPOPROTEIN"/>
    <property type="match status" value="1"/>
</dbReference>
<dbReference type="EMBL" id="VSSQ01007339">
    <property type="protein sequence ID" value="MPM35598.1"/>
    <property type="molecule type" value="Genomic_DNA"/>
</dbReference>
<dbReference type="Gene3D" id="3.20.20.70">
    <property type="entry name" value="Aldolase class I"/>
    <property type="match status" value="1"/>
</dbReference>
<dbReference type="PANTHER" id="PTHR35273:SF2">
    <property type="entry name" value="ALPHA-GALACTOSIDASE"/>
    <property type="match status" value="1"/>
</dbReference>
<dbReference type="InterPro" id="IPR017853">
    <property type="entry name" value="GH"/>
</dbReference>
<evidence type="ECO:0000313" key="2">
    <source>
        <dbReference type="EMBL" id="MPM35598.1"/>
    </source>
</evidence>
<proteinExistence type="predicted"/>
<feature type="domain" description="Glycoside-hydrolase family GH114 TIM-barrel" evidence="1">
    <location>
        <begin position="57"/>
        <end position="273"/>
    </location>
</feature>
<dbReference type="InterPro" id="IPR004352">
    <property type="entry name" value="GH114_TIM-barrel"/>
</dbReference>
<sequence length="280" mass="30441">MGPVKWAPLLVTLLAWPVLVGCGPRPDAAPTAPPSGVPTVRTSSAAGPWWAPQVGATFHIQYTGKVDFTRQVDVYNLDWEHTGATDVQGLRERGVASICYLNTGAFEDFRPDRDSFPAEVLGEDLDGWPGERWLDIRRIDTLLPIMTARMDVCKAKGFVAIDPDNTDGWTQRTGFPISAADQIAYQRALAREAHARGLAIGLKNDGDQLDELAGDVDFAVNEECVAHRECNLYTNFLAGGKAVFNIEYRGGLATVCPRRPAGMSTVISNRQLSGKIDACP</sequence>
<accession>A0A644Z5P3</accession>
<evidence type="ECO:0000259" key="1">
    <source>
        <dbReference type="Pfam" id="PF03537"/>
    </source>
</evidence>
<dbReference type="PANTHER" id="PTHR35273">
    <property type="entry name" value="ALPHA-1,4 POLYGALACTOSAMINIDASE, PUTATIVE (AFU_ORTHOLOGUE AFUA_3G07890)-RELATED"/>
    <property type="match status" value="1"/>
</dbReference>
<dbReference type="AlphaFoldDB" id="A0A644Z5P3"/>